<proteinExistence type="predicted"/>
<dbReference type="EMBL" id="AP022614">
    <property type="protein sequence ID" value="BBZ46372.1"/>
    <property type="molecule type" value="Genomic_DNA"/>
</dbReference>
<evidence type="ECO:0000313" key="2">
    <source>
        <dbReference type="Proteomes" id="UP000467105"/>
    </source>
</evidence>
<organism evidence="1 2">
    <name type="scientific">Mycobacterium parmense</name>
    <dbReference type="NCBI Taxonomy" id="185642"/>
    <lineage>
        <taxon>Bacteria</taxon>
        <taxon>Bacillati</taxon>
        <taxon>Actinomycetota</taxon>
        <taxon>Actinomycetes</taxon>
        <taxon>Mycobacteriales</taxon>
        <taxon>Mycobacteriaceae</taxon>
        <taxon>Mycobacterium</taxon>
        <taxon>Mycobacterium simiae complex</taxon>
    </lineage>
</organism>
<dbReference type="Proteomes" id="UP000467105">
    <property type="component" value="Chromosome"/>
</dbReference>
<accession>A0A7I7YYE8</accession>
<dbReference type="OrthoDB" id="4718428at2"/>
<reference evidence="1 2" key="1">
    <citation type="journal article" date="2019" name="Emerg. Microbes Infect.">
        <title>Comprehensive subspecies identification of 175 nontuberculous mycobacteria species based on 7547 genomic profiles.</title>
        <authorList>
            <person name="Matsumoto Y."/>
            <person name="Kinjo T."/>
            <person name="Motooka D."/>
            <person name="Nabeya D."/>
            <person name="Jung N."/>
            <person name="Uechi K."/>
            <person name="Horii T."/>
            <person name="Iida T."/>
            <person name="Fujita J."/>
            <person name="Nakamura S."/>
        </authorList>
    </citation>
    <scope>NUCLEOTIDE SEQUENCE [LARGE SCALE GENOMIC DNA]</scope>
    <source>
        <strain evidence="1 2">JCM 14742</strain>
    </source>
</reference>
<gene>
    <name evidence="1" type="ORF">MPRM_36530</name>
</gene>
<name>A0A7I7YYE8_9MYCO</name>
<dbReference type="RefSeq" id="WP_161494196.1">
    <property type="nucleotide sequence ID" value="NZ_AP022614.1"/>
</dbReference>
<protein>
    <submittedName>
        <fullName evidence="1">Uncharacterized protein</fullName>
    </submittedName>
</protein>
<keyword evidence="2" id="KW-1185">Reference proteome</keyword>
<evidence type="ECO:0000313" key="1">
    <source>
        <dbReference type="EMBL" id="BBZ46372.1"/>
    </source>
</evidence>
<sequence>MGIVNSTSETTFTQSAEAVYDGGMEGPVAKLTPAPAVRDTFPVFCKGMIG</sequence>
<dbReference type="AlphaFoldDB" id="A0A7I7YYE8"/>